<dbReference type="NCBIfam" id="TIGR02436">
    <property type="entry name" value="four helix bundle protein"/>
    <property type="match status" value="1"/>
</dbReference>
<evidence type="ECO:0000259" key="2">
    <source>
        <dbReference type="Pfam" id="PF22296"/>
    </source>
</evidence>
<evidence type="ECO:0000256" key="1">
    <source>
        <dbReference type="SAM" id="Coils"/>
    </source>
</evidence>
<reference evidence="3 4" key="1">
    <citation type="submission" date="2019-07" db="EMBL/GenBank/DDBJ databases">
        <title>Genome sequencing of 100 strains of the haloalkaliphilic chemolithoautotrophic sulfur-oxidizing bacterium Thioalkalivibrio.</title>
        <authorList>
            <person name="Muyzer G."/>
        </authorList>
    </citation>
    <scope>NUCLEOTIDE SEQUENCE [LARGE SCALE GENOMIC DNA]</scope>
    <source>
        <strain evidence="3 4">ASO4-4</strain>
    </source>
</reference>
<dbReference type="RefSeq" id="WP_144684951.1">
    <property type="nucleotide sequence ID" value="NZ_VLLC01000013.1"/>
</dbReference>
<protein>
    <submittedName>
        <fullName evidence="3">Four helix bundle protein</fullName>
    </submittedName>
</protein>
<feature type="coiled-coil region" evidence="1">
    <location>
        <begin position="58"/>
        <end position="85"/>
    </location>
</feature>
<dbReference type="CDD" id="cd16376">
    <property type="entry name" value="Avd_like"/>
    <property type="match status" value="1"/>
</dbReference>
<gene>
    <name evidence="3" type="ORF">LZ24_01967</name>
</gene>
<evidence type="ECO:0000313" key="4">
    <source>
        <dbReference type="Proteomes" id="UP000318307"/>
    </source>
</evidence>
<keyword evidence="4" id="KW-1185">Reference proteome</keyword>
<comment type="caution">
    <text evidence="3">The sequence shown here is derived from an EMBL/GenBank/DDBJ whole genome shotgun (WGS) entry which is preliminary data.</text>
</comment>
<dbReference type="OrthoDB" id="5525116at2"/>
<proteinExistence type="predicted"/>
<dbReference type="Proteomes" id="UP000318307">
    <property type="component" value="Unassembled WGS sequence"/>
</dbReference>
<accession>A0A562RT09</accession>
<dbReference type="SUPFAM" id="SSF158446">
    <property type="entry name" value="IVS-encoded protein-like"/>
    <property type="match status" value="1"/>
</dbReference>
<dbReference type="AlphaFoldDB" id="A0A562RT09"/>
<evidence type="ECO:0000313" key="3">
    <source>
        <dbReference type="EMBL" id="TWI71694.1"/>
    </source>
</evidence>
<dbReference type="InterPro" id="IPR012657">
    <property type="entry name" value="23S_rRNA-intervening_sequence"/>
</dbReference>
<dbReference type="Gene3D" id="1.20.1440.60">
    <property type="entry name" value="23S rRNA-intervening sequence"/>
    <property type="match status" value="1"/>
</dbReference>
<organism evidence="3 4">
    <name type="scientific">Desulfobotulus alkaliphilus</name>
    <dbReference type="NCBI Taxonomy" id="622671"/>
    <lineage>
        <taxon>Bacteria</taxon>
        <taxon>Pseudomonadati</taxon>
        <taxon>Thermodesulfobacteriota</taxon>
        <taxon>Desulfobacteria</taxon>
        <taxon>Desulfobacterales</taxon>
        <taxon>Desulfobacteraceae</taxon>
        <taxon>Desulfobotulus</taxon>
    </lineage>
</organism>
<keyword evidence="1" id="KW-0175">Coiled coil</keyword>
<sequence length="137" mass="15919">MVPYMKHLPIWRDANLLMLEVEQAVRAFPRYHKYTIGSELRASSLRICQLIHRAYTRRQSRHKQVQELTERIEDLKMQIQLAKELKAFKNFAQFQRVAELSVQVGKQAGGWLKQARAEVLRNGNAVRDPIHCAPASP</sequence>
<dbReference type="InterPro" id="IPR036583">
    <property type="entry name" value="23S_rRNA_IVS_sf"/>
</dbReference>
<name>A0A562RT09_9BACT</name>
<dbReference type="Pfam" id="PF22296">
    <property type="entry name" value="bAvd"/>
    <property type="match status" value="1"/>
</dbReference>
<feature type="domain" description="bAvd-like" evidence="2">
    <location>
        <begin position="23"/>
        <end position="114"/>
    </location>
</feature>
<dbReference type="EMBL" id="VLLC01000013">
    <property type="protein sequence ID" value="TWI71694.1"/>
    <property type="molecule type" value="Genomic_DNA"/>
</dbReference>
<dbReference type="InterPro" id="IPR055360">
    <property type="entry name" value="bAvd"/>
</dbReference>